<organism evidence="2 3">
    <name type="scientific">Gemmiger gallinarum</name>
    <dbReference type="NCBI Taxonomy" id="2779354"/>
    <lineage>
        <taxon>Bacteria</taxon>
        <taxon>Bacillati</taxon>
        <taxon>Bacillota</taxon>
        <taxon>Clostridia</taxon>
        <taxon>Eubacteriales</taxon>
        <taxon>Gemmiger</taxon>
    </lineage>
</organism>
<feature type="region of interest" description="Disordered" evidence="1">
    <location>
        <begin position="1"/>
        <end position="45"/>
    </location>
</feature>
<keyword evidence="3" id="KW-1185">Reference proteome</keyword>
<name>A0ABR9R5E9_9FIRM</name>
<evidence type="ECO:0000313" key="3">
    <source>
        <dbReference type="Proteomes" id="UP000768567"/>
    </source>
</evidence>
<dbReference type="EMBL" id="JADCKC010000003">
    <property type="protein sequence ID" value="MBE5038369.1"/>
    <property type="molecule type" value="Genomic_DNA"/>
</dbReference>
<sequence length="93" mass="10408">MKRSPSSHFSRQPENEAHFAAPSPQNTAGGSGRYLHRTVPSRQQSARAFLQGKVPGVQQSYAPNARPSETEGWVEDDETVERLARWREEAPYG</sequence>
<feature type="region of interest" description="Disordered" evidence="1">
    <location>
        <begin position="58"/>
        <end position="77"/>
    </location>
</feature>
<protein>
    <submittedName>
        <fullName evidence="2">Uncharacterized protein</fullName>
    </submittedName>
</protein>
<evidence type="ECO:0000313" key="2">
    <source>
        <dbReference type="EMBL" id="MBE5038369.1"/>
    </source>
</evidence>
<proteinExistence type="predicted"/>
<reference evidence="2 3" key="1">
    <citation type="submission" date="2020-10" db="EMBL/GenBank/DDBJ databases">
        <title>ChiBAC.</title>
        <authorList>
            <person name="Zenner C."/>
            <person name="Hitch T.C.A."/>
            <person name="Clavel T."/>
        </authorList>
    </citation>
    <scope>NUCLEOTIDE SEQUENCE [LARGE SCALE GENOMIC DNA]</scope>
    <source>
        <strain evidence="2 3">DSM 109015</strain>
    </source>
</reference>
<accession>A0ABR9R5E9</accession>
<dbReference type="Proteomes" id="UP000768567">
    <property type="component" value="Unassembled WGS sequence"/>
</dbReference>
<evidence type="ECO:0000256" key="1">
    <source>
        <dbReference type="SAM" id="MobiDB-lite"/>
    </source>
</evidence>
<comment type="caution">
    <text evidence="2">The sequence shown here is derived from an EMBL/GenBank/DDBJ whole genome shotgun (WGS) entry which is preliminary data.</text>
</comment>
<feature type="compositionally biased region" description="Polar residues" evidence="1">
    <location>
        <begin position="1"/>
        <end position="10"/>
    </location>
</feature>
<gene>
    <name evidence="2" type="ORF">INF35_11280</name>
</gene>
<dbReference type="RefSeq" id="WP_193502473.1">
    <property type="nucleotide sequence ID" value="NZ_JADCKC010000003.1"/>
</dbReference>